<dbReference type="eggNOG" id="ENOG5033A8M">
    <property type="taxonomic scope" value="Bacteria"/>
</dbReference>
<dbReference type="EMBL" id="CP003732">
    <property type="protein sequence ID" value="AFV12314.1"/>
    <property type="molecule type" value="Genomic_DNA"/>
</dbReference>
<gene>
    <name evidence="1" type="ordered locus">Tph_c21200</name>
</gene>
<dbReference type="AlphaFoldDB" id="K4LWE9"/>
<dbReference type="KEGG" id="tpz:Tph_c21200"/>
<evidence type="ECO:0008006" key="3">
    <source>
        <dbReference type="Google" id="ProtNLM"/>
    </source>
</evidence>
<dbReference type="HOGENOM" id="CLU_949063_0_0_9"/>
<evidence type="ECO:0000313" key="2">
    <source>
        <dbReference type="Proteomes" id="UP000000467"/>
    </source>
</evidence>
<name>K4LWE9_THEPS</name>
<evidence type="ECO:0000313" key="1">
    <source>
        <dbReference type="EMBL" id="AFV12314.1"/>
    </source>
</evidence>
<accession>K4LWE9</accession>
<protein>
    <recommendedName>
        <fullName evidence="3">Helix-turn-helix domain-containing protein</fullName>
    </recommendedName>
</protein>
<reference evidence="1 2" key="1">
    <citation type="journal article" date="2012" name="BMC Genomics">
        <title>Genome-guided analysis of physiological and morphological traits of the fermentative acetate oxidizer Thermacetogenium phaeum.</title>
        <authorList>
            <person name="Oehler D."/>
            <person name="Poehlein A."/>
            <person name="Leimbach A."/>
            <person name="Muller N."/>
            <person name="Daniel R."/>
            <person name="Gottschalk G."/>
            <person name="Schink B."/>
        </authorList>
    </citation>
    <scope>NUCLEOTIDE SEQUENCE [LARGE SCALE GENOMIC DNA]</scope>
    <source>
        <strain evidence="2">ATCC BAA-254 / DSM 26808 / PB</strain>
    </source>
</reference>
<proteinExistence type="predicted"/>
<dbReference type="Proteomes" id="UP000000467">
    <property type="component" value="Chromosome"/>
</dbReference>
<organism evidence="1 2">
    <name type="scientific">Thermacetogenium phaeum (strain ATCC BAA-254 / DSM 26808 / PB)</name>
    <dbReference type="NCBI Taxonomy" id="1089553"/>
    <lineage>
        <taxon>Bacteria</taxon>
        <taxon>Bacillati</taxon>
        <taxon>Bacillota</taxon>
        <taxon>Clostridia</taxon>
        <taxon>Thermoanaerobacterales</taxon>
        <taxon>Thermoanaerobacteraceae</taxon>
        <taxon>Thermacetogenium</taxon>
    </lineage>
</organism>
<keyword evidence="2" id="KW-1185">Reference proteome</keyword>
<sequence length="303" mass="34581">MQEFAGNALTTADVCRKLNVTPREVHRLVAEGYLDVVAISRFKHGVMPLFSEDQVVRVRKKIPSILRGWDREKGARWGKDAARERLRNWCALHRTRARKERFLQALADLPEKSGRLLRAAYYLYHLNHYAKAGESYLYDLKEQVLKAMSVSFTAADGLQIYFIPGRDRIRLCPDCRRRARKEKRTYLEFAEMTGGCAHCQRDEGYFSLYEFQIAYDDHHFCFHSPAQVAGKWLKGKKLPTRESSEREGGYPFGRPISAGEAVAVNLAEVIEELESFLASQGLAAKLISDPPISRTGQPAVSRR</sequence>